<evidence type="ECO:0000256" key="1">
    <source>
        <dbReference type="SAM" id="Phobius"/>
    </source>
</evidence>
<proteinExistence type="predicted"/>
<keyword evidence="1" id="KW-0812">Transmembrane</keyword>
<evidence type="ECO:0008006" key="4">
    <source>
        <dbReference type="Google" id="ProtNLM"/>
    </source>
</evidence>
<gene>
    <name evidence="2" type="ORF">FBR43_01980</name>
</gene>
<keyword evidence="1" id="KW-0472">Membrane</keyword>
<reference evidence="2 3" key="1">
    <citation type="submission" date="2019-04" db="EMBL/GenBank/DDBJ databases">
        <authorList>
            <person name="Yang Y."/>
            <person name="Wei D."/>
        </authorList>
    </citation>
    <scope>NUCLEOTIDE SEQUENCE [LARGE SCALE GENOMIC DNA]</scope>
    <source>
        <strain evidence="2 3">L-1-4w-11</strain>
    </source>
</reference>
<name>A0A4U1L855_9SPHN</name>
<sequence length="398" mass="42310">MSATAENPAAFGARAGIALAIAGAALLIAFLLMAGFGDLVEQRLAPAPGPVAAGASGFQALHDIAARTPPLRARIARDRAALVSDALLVLTPTHTTRPIDIGEIVRLRDGRPTLIILPKWSVRRIEGVATREERQRMVDAARWQAGGLLEQVAEVEFRVHEAGAYRPTGEAWLPDFAPIEQPSTIVGEAIEPLADIAGKGAIVAQVKDSATWIIADPDIANNHAMRDARNALAMMVLLRRLSADAGGAVLFDLTLHYRPGERNLVRLLFTPPFVAVTVALLAAALLAGWANAARFGPVRREARALPFGKAALIDTIAALTRAAGKAGAGGPRAAMVATERVARRLRAPAHLKDAALIAWIDARRPGFAALRARLADATHETEMVAAARALHDWRQEHA</sequence>
<dbReference type="EMBL" id="SWKR01000001">
    <property type="protein sequence ID" value="TKD53129.1"/>
    <property type="molecule type" value="Genomic_DNA"/>
</dbReference>
<comment type="caution">
    <text evidence="2">The sequence shown here is derived from an EMBL/GenBank/DDBJ whole genome shotgun (WGS) entry which is preliminary data.</text>
</comment>
<dbReference type="OrthoDB" id="7198805at2"/>
<feature type="transmembrane region" description="Helical" evidence="1">
    <location>
        <begin position="271"/>
        <end position="290"/>
    </location>
</feature>
<feature type="transmembrane region" description="Helical" evidence="1">
    <location>
        <begin position="15"/>
        <end position="36"/>
    </location>
</feature>
<keyword evidence="1" id="KW-1133">Transmembrane helix</keyword>
<dbReference type="Proteomes" id="UP000309138">
    <property type="component" value="Unassembled WGS sequence"/>
</dbReference>
<organism evidence="2 3">
    <name type="scientific">Sphingomonas baiyangensis</name>
    <dbReference type="NCBI Taxonomy" id="2572576"/>
    <lineage>
        <taxon>Bacteria</taxon>
        <taxon>Pseudomonadati</taxon>
        <taxon>Pseudomonadota</taxon>
        <taxon>Alphaproteobacteria</taxon>
        <taxon>Sphingomonadales</taxon>
        <taxon>Sphingomonadaceae</taxon>
        <taxon>Sphingomonas</taxon>
    </lineage>
</organism>
<evidence type="ECO:0000313" key="3">
    <source>
        <dbReference type="Proteomes" id="UP000309138"/>
    </source>
</evidence>
<protein>
    <recommendedName>
        <fullName evidence="4">DUF4350 domain-containing protein</fullName>
    </recommendedName>
</protein>
<accession>A0A4U1L855</accession>
<keyword evidence="3" id="KW-1185">Reference proteome</keyword>
<dbReference type="RefSeq" id="WP_136941548.1">
    <property type="nucleotide sequence ID" value="NZ_SWKR01000001.1"/>
</dbReference>
<evidence type="ECO:0000313" key="2">
    <source>
        <dbReference type="EMBL" id="TKD53129.1"/>
    </source>
</evidence>
<dbReference type="AlphaFoldDB" id="A0A4U1L855"/>